<dbReference type="Pfam" id="PF13354">
    <property type="entry name" value="Beta-lactamase2"/>
    <property type="match status" value="1"/>
</dbReference>
<dbReference type="SUPFAM" id="SSF56601">
    <property type="entry name" value="beta-lactamase/transpeptidase-like"/>
    <property type="match status" value="1"/>
</dbReference>
<dbReference type="InterPro" id="IPR000871">
    <property type="entry name" value="Beta-lactam_class-A"/>
</dbReference>
<evidence type="ECO:0000256" key="1">
    <source>
        <dbReference type="ARBA" id="ARBA00001526"/>
    </source>
</evidence>
<dbReference type="GO" id="GO:0030655">
    <property type="term" value="P:beta-lactam antibiotic catabolic process"/>
    <property type="evidence" value="ECO:0007669"/>
    <property type="project" value="InterPro"/>
</dbReference>
<dbReference type="PANTHER" id="PTHR35333:SF3">
    <property type="entry name" value="BETA-LACTAMASE-TYPE TRANSPEPTIDASE FOLD CONTAINING PROTEIN"/>
    <property type="match status" value="1"/>
</dbReference>
<comment type="similarity">
    <text evidence="2">Belongs to the class-A beta-lactamase family.</text>
</comment>
<keyword evidence="5" id="KW-0378">Hydrolase</keyword>
<reference evidence="5" key="1">
    <citation type="submission" date="2020-02" db="EMBL/GenBank/DDBJ databases">
        <authorList>
            <person name="Meier V. D."/>
        </authorList>
    </citation>
    <scope>NUCLEOTIDE SEQUENCE</scope>
    <source>
        <strain evidence="5">AVDCRST_MAG42</strain>
    </source>
</reference>
<dbReference type="Gene3D" id="3.40.710.10">
    <property type="entry name" value="DD-peptidase/beta-lactamase superfamily"/>
    <property type="match status" value="1"/>
</dbReference>
<dbReference type="GO" id="GO:0046677">
    <property type="term" value="P:response to antibiotic"/>
    <property type="evidence" value="ECO:0007669"/>
    <property type="project" value="InterPro"/>
</dbReference>
<name>A0A6J4HBC7_9BACT</name>
<evidence type="ECO:0000256" key="3">
    <source>
        <dbReference type="ARBA" id="ARBA00012865"/>
    </source>
</evidence>
<dbReference type="AlphaFoldDB" id="A0A6J4HBC7"/>
<feature type="domain" description="Beta-lactamase class A catalytic" evidence="4">
    <location>
        <begin position="28"/>
        <end position="252"/>
    </location>
</feature>
<evidence type="ECO:0000256" key="2">
    <source>
        <dbReference type="ARBA" id="ARBA00009009"/>
    </source>
</evidence>
<dbReference type="InterPro" id="IPR045155">
    <property type="entry name" value="Beta-lactam_cat"/>
</dbReference>
<gene>
    <name evidence="5" type="ORF">AVDCRST_MAG42-466</name>
</gene>
<proteinExistence type="inferred from homology"/>
<evidence type="ECO:0000313" key="5">
    <source>
        <dbReference type="EMBL" id="CAA9218851.1"/>
    </source>
</evidence>
<organism evidence="5">
    <name type="scientific">uncultured Chthoniobacterales bacterium</name>
    <dbReference type="NCBI Taxonomy" id="1836801"/>
    <lineage>
        <taxon>Bacteria</taxon>
        <taxon>Pseudomonadati</taxon>
        <taxon>Verrucomicrobiota</taxon>
        <taxon>Spartobacteria</taxon>
        <taxon>Chthoniobacterales</taxon>
        <taxon>environmental samples</taxon>
    </lineage>
</organism>
<dbReference type="PANTHER" id="PTHR35333">
    <property type="entry name" value="BETA-LACTAMASE"/>
    <property type="match status" value="1"/>
</dbReference>
<comment type="catalytic activity">
    <reaction evidence="1">
        <text>a beta-lactam + H2O = a substituted beta-amino acid</text>
        <dbReference type="Rhea" id="RHEA:20401"/>
        <dbReference type="ChEBI" id="CHEBI:15377"/>
        <dbReference type="ChEBI" id="CHEBI:35627"/>
        <dbReference type="ChEBI" id="CHEBI:140347"/>
        <dbReference type="EC" id="3.5.2.6"/>
    </reaction>
</comment>
<dbReference type="InterPro" id="IPR012338">
    <property type="entry name" value="Beta-lactam/transpept-like"/>
</dbReference>
<protein>
    <recommendedName>
        <fullName evidence="3">beta-lactamase</fullName>
        <ecNumber evidence="3">3.5.2.6</ecNumber>
    </recommendedName>
</protein>
<evidence type="ECO:0000259" key="4">
    <source>
        <dbReference type="Pfam" id="PF13354"/>
    </source>
</evidence>
<sequence>MADDDRTEKLRDAIDAIAKEQKTIGCAVSVRDYNGDFRFGHHADRLFHAASTIKVAILLAVMKAVDEGGAKLEDALHVRNRFLSVVDGTPYKLDRSSDGYPQLYKSIGRTAKISELADSMITSSSNLATNLLLDFVGTDEAAKVLRDAGVNGVHLRRGVEDENAYDEGINNETTADGMVELFAVFRGDFLSKKSRDHAIHILLNQRFTSMIPAGLPAHATVAHKTGEISTVCHDAGIVYLPEREPYIVAILTEVDSDKNGRRDTVAKVSEVVYKAVTGKAK</sequence>
<accession>A0A6J4HBC7</accession>
<dbReference type="GO" id="GO:0008800">
    <property type="term" value="F:beta-lactamase activity"/>
    <property type="evidence" value="ECO:0007669"/>
    <property type="project" value="UniProtKB-EC"/>
</dbReference>
<dbReference type="EMBL" id="CADCTA010000031">
    <property type="protein sequence ID" value="CAA9218851.1"/>
    <property type="molecule type" value="Genomic_DNA"/>
</dbReference>
<dbReference type="EC" id="3.5.2.6" evidence="3"/>